<comment type="caution">
    <text evidence="1">The sequence shown here is derived from an EMBL/GenBank/DDBJ whole genome shotgun (WGS) entry which is preliminary data.</text>
</comment>
<dbReference type="OrthoDB" id="9815744at2"/>
<reference evidence="1 2" key="1">
    <citation type="submission" date="2018-11" db="EMBL/GenBank/DDBJ databases">
        <title>Trebonia kvetii gen.nov., sp.nov., a novel acidophilic actinobacterium, and proposal of the new actinobacterial family Treboniaceae fam. nov.</title>
        <authorList>
            <person name="Rapoport D."/>
            <person name="Sagova-Mareckova M."/>
            <person name="Sedlacek I."/>
            <person name="Provaznik J."/>
            <person name="Kralova S."/>
            <person name="Pavlinic D."/>
            <person name="Benes V."/>
            <person name="Kopecky J."/>
        </authorList>
    </citation>
    <scope>NUCLEOTIDE SEQUENCE [LARGE SCALE GENOMIC DNA]</scope>
    <source>
        <strain evidence="1 2">15Tr583</strain>
    </source>
</reference>
<evidence type="ECO:0000313" key="1">
    <source>
        <dbReference type="EMBL" id="TVZ04974.1"/>
    </source>
</evidence>
<sequence length="171" mass="19058">MAASHELADRAAAVCRRPLPAKALREELVALVRGAVPFGGYNFPLTDPVSRVGTSPLADVPGLSWPRLPELIRSRYLTPYCRWDRVLEAGVTATSLMRETHGHPDRSLVWRDVQSQLGVSDTAIVVFADRHGCWGLLDLWRIRRPWRRCPGGPPRCSALSTRRCPRQAATL</sequence>
<gene>
    <name evidence="1" type="ORF">EAS64_10110</name>
</gene>
<evidence type="ECO:0000313" key="2">
    <source>
        <dbReference type="Proteomes" id="UP000460272"/>
    </source>
</evidence>
<dbReference type="AlphaFoldDB" id="A0A6P2C0T2"/>
<organism evidence="1 2">
    <name type="scientific">Trebonia kvetii</name>
    <dbReference type="NCBI Taxonomy" id="2480626"/>
    <lineage>
        <taxon>Bacteria</taxon>
        <taxon>Bacillati</taxon>
        <taxon>Actinomycetota</taxon>
        <taxon>Actinomycetes</taxon>
        <taxon>Streptosporangiales</taxon>
        <taxon>Treboniaceae</taxon>
        <taxon>Trebonia</taxon>
    </lineage>
</organism>
<dbReference type="Proteomes" id="UP000460272">
    <property type="component" value="Unassembled WGS sequence"/>
</dbReference>
<proteinExistence type="predicted"/>
<dbReference type="EMBL" id="RPFW01000002">
    <property type="protein sequence ID" value="TVZ04974.1"/>
    <property type="molecule type" value="Genomic_DNA"/>
</dbReference>
<protein>
    <submittedName>
        <fullName evidence="1">Uncharacterized protein</fullName>
    </submittedName>
</protein>
<keyword evidence="2" id="KW-1185">Reference proteome</keyword>
<name>A0A6P2C0T2_9ACTN</name>
<accession>A0A6P2C0T2</accession>
<dbReference type="RefSeq" id="WP_145852680.1">
    <property type="nucleotide sequence ID" value="NZ_RPFW01000002.1"/>
</dbReference>